<feature type="region of interest" description="Disordered" evidence="1">
    <location>
        <begin position="45"/>
        <end position="103"/>
    </location>
</feature>
<dbReference type="AlphaFoldDB" id="A0A9P6W847"/>
<sequence length="127" mass="13601">MSSVDADDPWAPAPVAQPPQPDTDAEDSISPADIQAKEQLVKYAHPRPAGWVSDSRPHTYPPQEHHKQAGRTPSPVVRHPVSGDSTPSQRFEGGRRASRFPGRAADARAPLAVSLHVDASPTCSSKL</sequence>
<comment type="caution">
    <text evidence="2">The sequence shown here is derived from an EMBL/GenBank/DDBJ whole genome shotgun (WGS) entry which is preliminary data.</text>
</comment>
<organism evidence="2 3">
    <name type="scientific">Rhodotorula mucilaginosa</name>
    <name type="common">Yeast</name>
    <name type="synonym">Rhodotorula rubra</name>
    <dbReference type="NCBI Taxonomy" id="5537"/>
    <lineage>
        <taxon>Eukaryota</taxon>
        <taxon>Fungi</taxon>
        <taxon>Dikarya</taxon>
        <taxon>Basidiomycota</taxon>
        <taxon>Pucciniomycotina</taxon>
        <taxon>Microbotryomycetes</taxon>
        <taxon>Sporidiobolales</taxon>
        <taxon>Sporidiobolaceae</taxon>
        <taxon>Rhodotorula</taxon>
    </lineage>
</organism>
<accession>A0A9P6W847</accession>
<feature type="region of interest" description="Disordered" evidence="1">
    <location>
        <begin position="1"/>
        <end position="32"/>
    </location>
</feature>
<dbReference type="Proteomes" id="UP000777482">
    <property type="component" value="Unassembled WGS sequence"/>
</dbReference>
<keyword evidence="3" id="KW-1185">Reference proteome</keyword>
<name>A0A9P6W847_RHOMI</name>
<evidence type="ECO:0000313" key="2">
    <source>
        <dbReference type="EMBL" id="KAG0666917.1"/>
    </source>
</evidence>
<gene>
    <name evidence="2" type="ORF">C6P46_003627</name>
</gene>
<protein>
    <submittedName>
        <fullName evidence="2">Uncharacterized protein</fullName>
    </submittedName>
</protein>
<evidence type="ECO:0000256" key="1">
    <source>
        <dbReference type="SAM" id="MobiDB-lite"/>
    </source>
</evidence>
<reference evidence="2 3" key="1">
    <citation type="submission" date="2020-11" db="EMBL/GenBank/DDBJ databases">
        <title>Kefir isolates.</title>
        <authorList>
            <person name="Marcisauskas S."/>
            <person name="Kim Y."/>
            <person name="Blasche S."/>
        </authorList>
    </citation>
    <scope>NUCLEOTIDE SEQUENCE [LARGE SCALE GENOMIC DNA]</scope>
    <source>
        <strain evidence="2 3">KR</strain>
    </source>
</reference>
<proteinExistence type="predicted"/>
<feature type="compositionally biased region" description="Pro residues" evidence="1">
    <location>
        <begin position="11"/>
        <end position="21"/>
    </location>
</feature>
<evidence type="ECO:0000313" key="3">
    <source>
        <dbReference type="Proteomes" id="UP000777482"/>
    </source>
</evidence>
<dbReference type="EMBL" id="PUHQ01000003">
    <property type="protein sequence ID" value="KAG0666917.1"/>
    <property type="molecule type" value="Genomic_DNA"/>
</dbReference>